<dbReference type="InterPro" id="IPR001387">
    <property type="entry name" value="Cro/C1-type_HTH"/>
</dbReference>
<evidence type="ECO:0000259" key="6">
    <source>
        <dbReference type="PROSITE" id="PS50943"/>
    </source>
</evidence>
<sequence>MATVKKLEGKSGISYKITVSNGRDSTGKQIRHYKTWTPPAGMSPTGADKEAQKVAIQFETELEQGFQTDKKWTFTDYANYVIALKESNGAKHNTVRGYRDLLRRIDQVFGNVKLIDLRPQHLNRFYKSLQDSSARLSIVKAKGKPDLAEKIKAAGMTREALGKAASVSHTTVTQACRGEAINGEKAVAIAETLHLPLDELFDLSKNCKPLSNKTVLEYHRFIHTVLNQAEREMLVPYNAAEKASPPSVSRKTPNYFQPEEITAILEALDMVPEKWRVLTHLLIVTGCRRGEIAGLKWDHVDLDHGRLEISVNLCYSKERGIYETTTKTDLTRFVNIPSETVALLRHYRVAQAELQLVNGDRWHNTGYLFTQDNGEPMNPTSITAWLNKFSKKHGLPHINPHAFRHSVASILIANGTDIVTVSKQLGHSQTSTTSDIYSHVIEEAKAQATECIADIMLRRRNA</sequence>
<evidence type="ECO:0000259" key="7">
    <source>
        <dbReference type="PROSITE" id="PS51898"/>
    </source>
</evidence>
<feature type="domain" description="HTH cro/C1-type" evidence="6">
    <location>
        <begin position="147"/>
        <end position="200"/>
    </location>
</feature>
<dbReference type="PROSITE" id="PS51898">
    <property type="entry name" value="TYR_RECOMBINASE"/>
    <property type="match status" value="1"/>
</dbReference>
<dbReference type="InterPro" id="IPR002104">
    <property type="entry name" value="Integrase_catalytic"/>
</dbReference>
<comment type="function">
    <text evidence="1">Site-specific tyrosine recombinase, which acts by catalyzing the cutting and rejoining of the recombining DNA molecules.</text>
</comment>
<comment type="caution">
    <text evidence="8">The sequence shown here is derived from an EMBL/GenBank/DDBJ whole genome shotgun (WGS) entry which is preliminary data.</text>
</comment>
<dbReference type="CDD" id="cd00093">
    <property type="entry name" value="HTH_XRE"/>
    <property type="match status" value="1"/>
</dbReference>
<reference evidence="8 9" key="1">
    <citation type="journal article" date="2021" name="Sci. Rep.">
        <title>The distribution of antibiotic resistance genes in chicken gut microbiota commensals.</title>
        <authorList>
            <person name="Juricova H."/>
            <person name="Matiasovicova J."/>
            <person name="Kubasova T."/>
            <person name="Cejkova D."/>
            <person name="Rychlik I."/>
        </authorList>
    </citation>
    <scope>NUCLEOTIDE SEQUENCE [LARGE SCALE GENOMIC DNA]</scope>
    <source>
        <strain evidence="8 9">An411</strain>
    </source>
</reference>
<dbReference type="SUPFAM" id="SSF56349">
    <property type="entry name" value="DNA breaking-rejoining enzymes"/>
    <property type="match status" value="1"/>
</dbReference>
<dbReference type="InterPro" id="IPR013762">
    <property type="entry name" value="Integrase-like_cat_sf"/>
</dbReference>
<dbReference type="EMBL" id="JACSNX010000006">
    <property type="protein sequence ID" value="MBM6851072.1"/>
    <property type="molecule type" value="Genomic_DNA"/>
</dbReference>
<dbReference type="Gene3D" id="1.10.260.40">
    <property type="entry name" value="lambda repressor-like DNA-binding domains"/>
    <property type="match status" value="1"/>
</dbReference>
<dbReference type="SMART" id="SM00530">
    <property type="entry name" value="HTH_XRE"/>
    <property type="match status" value="1"/>
</dbReference>
<dbReference type="PROSITE" id="PS50943">
    <property type="entry name" value="HTH_CROC1"/>
    <property type="match status" value="1"/>
</dbReference>
<organism evidence="8 9">
    <name type="scientific">Oscillibacter valericigenes</name>
    <dbReference type="NCBI Taxonomy" id="351091"/>
    <lineage>
        <taxon>Bacteria</taxon>
        <taxon>Bacillati</taxon>
        <taxon>Bacillota</taxon>
        <taxon>Clostridia</taxon>
        <taxon>Eubacteriales</taxon>
        <taxon>Oscillospiraceae</taxon>
        <taxon>Oscillibacter</taxon>
    </lineage>
</organism>
<dbReference type="Pfam" id="PF01381">
    <property type="entry name" value="HTH_3"/>
    <property type="match status" value="1"/>
</dbReference>
<dbReference type="InterPro" id="IPR010982">
    <property type="entry name" value="Lambda_DNA-bd_dom_sf"/>
</dbReference>
<dbReference type="Pfam" id="PF00589">
    <property type="entry name" value="Phage_integrase"/>
    <property type="match status" value="1"/>
</dbReference>
<dbReference type="Gene3D" id="1.10.443.10">
    <property type="entry name" value="Intergrase catalytic core"/>
    <property type="match status" value="1"/>
</dbReference>
<name>A0ABS2FTW7_9FIRM</name>
<evidence type="ECO:0000313" key="8">
    <source>
        <dbReference type="EMBL" id="MBM6851072.1"/>
    </source>
</evidence>
<evidence type="ECO:0000256" key="3">
    <source>
        <dbReference type="ARBA" id="ARBA00022908"/>
    </source>
</evidence>
<dbReference type="RefSeq" id="WP_204803661.1">
    <property type="nucleotide sequence ID" value="NZ_JACSNX010000006.1"/>
</dbReference>
<evidence type="ECO:0000256" key="5">
    <source>
        <dbReference type="ARBA" id="ARBA00023172"/>
    </source>
</evidence>
<keyword evidence="9" id="KW-1185">Reference proteome</keyword>
<evidence type="ECO:0000256" key="1">
    <source>
        <dbReference type="ARBA" id="ARBA00003283"/>
    </source>
</evidence>
<dbReference type="InterPro" id="IPR004107">
    <property type="entry name" value="Integrase_SAM-like_N"/>
</dbReference>
<dbReference type="CDD" id="cd01189">
    <property type="entry name" value="INT_ICEBs1_C_like"/>
    <property type="match status" value="1"/>
</dbReference>
<keyword evidence="4" id="KW-0238">DNA-binding</keyword>
<dbReference type="Gene3D" id="1.10.150.130">
    <property type="match status" value="1"/>
</dbReference>
<proteinExistence type="inferred from homology"/>
<dbReference type="PANTHER" id="PTHR30349">
    <property type="entry name" value="PHAGE INTEGRASE-RELATED"/>
    <property type="match status" value="1"/>
</dbReference>
<gene>
    <name evidence="8" type="ORF">H9X91_06410</name>
</gene>
<comment type="similarity">
    <text evidence="2">Belongs to the 'phage' integrase family.</text>
</comment>
<dbReference type="Pfam" id="PF14659">
    <property type="entry name" value="Phage_int_SAM_3"/>
    <property type="match status" value="1"/>
</dbReference>
<accession>A0ABS2FTW7</accession>
<evidence type="ECO:0000256" key="4">
    <source>
        <dbReference type="ARBA" id="ARBA00023125"/>
    </source>
</evidence>
<evidence type="ECO:0000313" key="9">
    <source>
        <dbReference type="Proteomes" id="UP000719500"/>
    </source>
</evidence>
<keyword evidence="5" id="KW-0233">DNA recombination</keyword>
<dbReference type="InterPro" id="IPR050090">
    <property type="entry name" value="Tyrosine_recombinase_XerCD"/>
</dbReference>
<dbReference type="InterPro" id="IPR010998">
    <property type="entry name" value="Integrase_recombinase_N"/>
</dbReference>
<dbReference type="SUPFAM" id="SSF47413">
    <property type="entry name" value="lambda repressor-like DNA-binding domains"/>
    <property type="match status" value="1"/>
</dbReference>
<feature type="domain" description="Tyr recombinase" evidence="7">
    <location>
        <begin position="251"/>
        <end position="450"/>
    </location>
</feature>
<keyword evidence="3" id="KW-0229">DNA integration</keyword>
<protein>
    <submittedName>
        <fullName evidence="8">Tyrosine-type recombinase/integrase</fullName>
    </submittedName>
</protein>
<dbReference type="PANTHER" id="PTHR30349:SF91">
    <property type="entry name" value="INTA PROTEIN"/>
    <property type="match status" value="1"/>
</dbReference>
<evidence type="ECO:0000256" key="2">
    <source>
        <dbReference type="ARBA" id="ARBA00008857"/>
    </source>
</evidence>
<dbReference type="Proteomes" id="UP000719500">
    <property type="component" value="Unassembled WGS sequence"/>
</dbReference>
<dbReference type="InterPro" id="IPR011010">
    <property type="entry name" value="DNA_brk_join_enz"/>
</dbReference>